<dbReference type="HOGENOM" id="CLU_2226484_0_0_1"/>
<dbReference type="EnsemblMetazoa" id="SMAR013646-RA">
    <property type="protein sequence ID" value="SMAR013646-PA"/>
    <property type="gene ID" value="SMAR013646"/>
</dbReference>
<proteinExistence type="predicted"/>
<accession>T1JIG5</accession>
<evidence type="ECO:0000313" key="3">
    <source>
        <dbReference type="EnsemblMetazoa" id="SMAR013646-PA"/>
    </source>
</evidence>
<dbReference type="EMBL" id="JH431465">
    <property type="status" value="NOT_ANNOTATED_CDS"/>
    <property type="molecule type" value="Genomic_DNA"/>
</dbReference>
<evidence type="ECO:0000256" key="1">
    <source>
        <dbReference type="SAM" id="MobiDB-lite"/>
    </source>
</evidence>
<name>T1JIG5_STRMM</name>
<dbReference type="AlphaFoldDB" id="T1JIG5"/>
<reference evidence="4" key="1">
    <citation type="submission" date="2011-05" db="EMBL/GenBank/DDBJ databases">
        <authorList>
            <person name="Richards S.R."/>
            <person name="Qu J."/>
            <person name="Jiang H."/>
            <person name="Jhangiani S.N."/>
            <person name="Agravi P."/>
            <person name="Goodspeed R."/>
            <person name="Gross S."/>
            <person name="Mandapat C."/>
            <person name="Jackson L."/>
            <person name="Mathew T."/>
            <person name="Pu L."/>
            <person name="Thornton R."/>
            <person name="Saada N."/>
            <person name="Wilczek-Boney K.B."/>
            <person name="Lee S."/>
            <person name="Kovar C."/>
            <person name="Wu Y."/>
            <person name="Scherer S.E."/>
            <person name="Worley K.C."/>
            <person name="Muzny D.M."/>
            <person name="Gibbs R."/>
        </authorList>
    </citation>
    <scope>NUCLEOTIDE SEQUENCE</scope>
    <source>
        <strain evidence="4">Brora</strain>
    </source>
</reference>
<reference evidence="3" key="2">
    <citation type="submission" date="2015-02" db="UniProtKB">
        <authorList>
            <consortium name="EnsemblMetazoa"/>
        </authorList>
    </citation>
    <scope>IDENTIFICATION</scope>
</reference>
<organism evidence="3 4">
    <name type="scientific">Strigamia maritima</name>
    <name type="common">European centipede</name>
    <name type="synonym">Geophilus maritimus</name>
    <dbReference type="NCBI Taxonomy" id="126957"/>
    <lineage>
        <taxon>Eukaryota</taxon>
        <taxon>Metazoa</taxon>
        <taxon>Ecdysozoa</taxon>
        <taxon>Arthropoda</taxon>
        <taxon>Myriapoda</taxon>
        <taxon>Chilopoda</taxon>
        <taxon>Pleurostigmophora</taxon>
        <taxon>Geophilomorpha</taxon>
        <taxon>Linotaeniidae</taxon>
        <taxon>Strigamia</taxon>
    </lineage>
</organism>
<evidence type="ECO:0000256" key="2">
    <source>
        <dbReference type="SAM" id="SignalP"/>
    </source>
</evidence>
<feature type="region of interest" description="Disordered" evidence="1">
    <location>
        <begin position="84"/>
        <end position="106"/>
    </location>
</feature>
<protein>
    <submittedName>
        <fullName evidence="3">Uncharacterized protein</fullName>
    </submittedName>
</protein>
<feature type="signal peptide" evidence="2">
    <location>
        <begin position="1"/>
        <end position="27"/>
    </location>
</feature>
<sequence length="106" mass="11855">MYFAMLSTKKLFVSILIMGLLINQVHAGEVIGTFLRAFKVENLITDILDGICDFPIAGGAAKPFLHVLAEFLGIKEVICEHHKKTKESKTTTEQPIKENEPQNELK</sequence>
<evidence type="ECO:0000313" key="4">
    <source>
        <dbReference type="Proteomes" id="UP000014500"/>
    </source>
</evidence>
<dbReference type="Proteomes" id="UP000014500">
    <property type="component" value="Unassembled WGS sequence"/>
</dbReference>
<keyword evidence="4" id="KW-1185">Reference proteome</keyword>
<feature type="compositionally biased region" description="Basic and acidic residues" evidence="1">
    <location>
        <begin position="87"/>
        <end position="106"/>
    </location>
</feature>
<keyword evidence="2" id="KW-0732">Signal</keyword>
<feature type="chain" id="PRO_5004579694" evidence="2">
    <location>
        <begin position="28"/>
        <end position="106"/>
    </location>
</feature>